<evidence type="ECO:0000256" key="3">
    <source>
        <dbReference type="ARBA" id="ARBA00023082"/>
    </source>
</evidence>
<dbReference type="AlphaFoldDB" id="A0A2Z4Y466"/>
<feature type="domain" description="RNA polymerase sigma-70 region 2" evidence="6">
    <location>
        <begin position="25"/>
        <end position="91"/>
    </location>
</feature>
<dbReference type="Pfam" id="PF08281">
    <property type="entry name" value="Sigma70_r4_2"/>
    <property type="match status" value="1"/>
</dbReference>
<dbReference type="GO" id="GO:0003677">
    <property type="term" value="F:DNA binding"/>
    <property type="evidence" value="ECO:0007669"/>
    <property type="project" value="UniProtKB-KW"/>
</dbReference>
<evidence type="ECO:0000259" key="6">
    <source>
        <dbReference type="Pfam" id="PF04542"/>
    </source>
</evidence>
<dbReference type="PANTHER" id="PTHR43133:SF8">
    <property type="entry name" value="RNA POLYMERASE SIGMA FACTOR HI_1459-RELATED"/>
    <property type="match status" value="1"/>
</dbReference>
<dbReference type="Proteomes" id="UP000262583">
    <property type="component" value="Chromosome"/>
</dbReference>
<proteinExistence type="inferred from homology"/>
<keyword evidence="3" id="KW-0731">Sigma factor</keyword>
<reference evidence="8 9" key="1">
    <citation type="submission" date="2018-05" db="EMBL/GenBank/DDBJ databases">
        <title>A metagenomic window into the 2 km-deep terrestrial subsurface aquifer revealed taxonomically and functionally diverse microbial community comprising novel uncultured bacterial lineages.</title>
        <authorList>
            <person name="Kadnikov V.V."/>
            <person name="Mardanov A.V."/>
            <person name="Beletsky A.V."/>
            <person name="Banks D."/>
            <person name="Pimenov N.V."/>
            <person name="Frank Y.A."/>
            <person name="Karnachuk O.V."/>
            <person name="Ravin N.V."/>
        </authorList>
    </citation>
    <scope>NUCLEOTIDE SEQUENCE [LARGE SCALE GENOMIC DNA]</scope>
    <source>
        <strain evidence="8">BY</strain>
    </source>
</reference>
<dbReference type="Pfam" id="PF04542">
    <property type="entry name" value="Sigma70_r2"/>
    <property type="match status" value="1"/>
</dbReference>
<dbReference type="GO" id="GO:0016987">
    <property type="term" value="F:sigma factor activity"/>
    <property type="evidence" value="ECO:0007669"/>
    <property type="project" value="UniProtKB-KW"/>
</dbReference>
<evidence type="ECO:0000256" key="2">
    <source>
        <dbReference type="ARBA" id="ARBA00023015"/>
    </source>
</evidence>
<dbReference type="SUPFAM" id="SSF88946">
    <property type="entry name" value="Sigma2 domain of RNA polymerase sigma factors"/>
    <property type="match status" value="1"/>
</dbReference>
<name>A0A2Z4Y466_SUMC1</name>
<dbReference type="InterPro" id="IPR007627">
    <property type="entry name" value="RNA_pol_sigma70_r2"/>
</dbReference>
<dbReference type="InterPro" id="IPR036388">
    <property type="entry name" value="WH-like_DNA-bd_sf"/>
</dbReference>
<sequence>MRFIGVPKELLLRCQQGDEGAFEALYQTIQADLYGLLWAILRNHDDVTETMQECLIRIFRHIKGLREQEHFPAWLTRLAVNQARTHLKHRRSNPVSFFQFDAGDEHTEEAAGATIAAEGTNPVANAIAREQRRELERAIGKLTPRQRAAIVLYEIEDMSLAEVANALGCSVGAVKFHLFSARRRLRVLLRGLSLTEGKRP</sequence>
<dbReference type="EMBL" id="CP030759">
    <property type="protein sequence ID" value="AXA35668.1"/>
    <property type="molecule type" value="Genomic_DNA"/>
</dbReference>
<dbReference type="GO" id="GO:0006352">
    <property type="term" value="P:DNA-templated transcription initiation"/>
    <property type="evidence" value="ECO:0007669"/>
    <property type="project" value="InterPro"/>
</dbReference>
<evidence type="ECO:0000256" key="1">
    <source>
        <dbReference type="ARBA" id="ARBA00010641"/>
    </source>
</evidence>
<dbReference type="PANTHER" id="PTHR43133">
    <property type="entry name" value="RNA POLYMERASE ECF-TYPE SIGMA FACTO"/>
    <property type="match status" value="1"/>
</dbReference>
<accession>A0A2Z4Y466</accession>
<keyword evidence="4" id="KW-0238">DNA-binding</keyword>
<keyword evidence="5" id="KW-0804">Transcription</keyword>
<gene>
    <name evidence="8" type="ORF">BRCON_0891</name>
</gene>
<dbReference type="CDD" id="cd06171">
    <property type="entry name" value="Sigma70_r4"/>
    <property type="match status" value="1"/>
</dbReference>
<dbReference type="NCBIfam" id="TIGR02937">
    <property type="entry name" value="sigma70-ECF"/>
    <property type="match status" value="1"/>
</dbReference>
<evidence type="ECO:0000313" key="9">
    <source>
        <dbReference type="Proteomes" id="UP000262583"/>
    </source>
</evidence>
<dbReference type="Gene3D" id="1.10.10.10">
    <property type="entry name" value="Winged helix-like DNA-binding domain superfamily/Winged helix DNA-binding domain"/>
    <property type="match status" value="1"/>
</dbReference>
<protein>
    <submittedName>
        <fullName evidence="8">RNA polymerase sigma-70 factor</fullName>
    </submittedName>
</protein>
<keyword evidence="2" id="KW-0805">Transcription regulation</keyword>
<dbReference type="InterPro" id="IPR039425">
    <property type="entry name" value="RNA_pol_sigma-70-like"/>
</dbReference>
<comment type="similarity">
    <text evidence="1">Belongs to the sigma-70 factor family. ECF subfamily.</text>
</comment>
<dbReference type="SUPFAM" id="SSF88659">
    <property type="entry name" value="Sigma3 and sigma4 domains of RNA polymerase sigma factors"/>
    <property type="match status" value="1"/>
</dbReference>
<dbReference type="InterPro" id="IPR013324">
    <property type="entry name" value="RNA_pol_sigma_r3/r4-like"/>
</dbReference>
<organism evidence="8 9">
    <name type="scientific">Sumerlaea chitinivorans</name>
    <dbReference type="NCBI Taxonomy" id="2250252"/>
    <lineage>
        <taxon>Bacteria</taxon>
        <taxon>Candidatus Sumerlaeota</taxon>
        <taxon>Candidatus Sumerlaeia</taxon>
        <taxon>Candidatus Sumerlaeales</taxon>
        <taxon>Candidatus Sumerlaeaceae</taxon>
        <taxon>Candidatus Sumerlaea</taxon>
    </lineage>
</organism>
<evidence type="ECO:0000256" key="5">
    <source>
        <dbReference type="ARBA" id="ARBA00023163"/>
    </source>
</evidence>
<evidence type="ECO:0000259" key="7">
    <source>
        <dbReference type="Pfam" id="PF08281"/>
    </source>
</evidence>
<evidence type="ECO:0000313" key="8">
    <source>
        <dbReference type="EMBL" id="AXA35668.1"/>
    </source>
</evidence>
<dbReference type="KEGG" id="schv:BRCON_0891"/>
<dbReference type="InterPro" id="IPR013249">
    <property type="entry name" value="RNA_pol_sigma70_r4_t2"/>
</dbReference>
<evidence type="ECO:0000256" key="4">
    <source>
        <dbReference type="ARBA" id="ARBA00023125"/>
    </source>
</evidence>
<feature type="domain" description="RNA polymerase sigma factor 70 region 4 type 2" evidence="7">
    <location>
        <begin position="132"/>
        <end position="185"/>
    </location>
</feature>
<dbReference type="Gene3D" id="1.10.1740.10">
    <property type="match status" value="1"/>
</dbReference>
<dbReference type="InterPro" id="IPR013325">
    <property type="entry name" value="RNA_pol_sigma_r2"/>
</dbReference>
<dbReference type="InterPro" id="IPR014284">
    <property type="entry name" value="RNA_pol_sigma-70_dom"/>
</dbReference>